<name>A0A139JR36_9MOLU</name>
<dbReference type="AlphaFoldDB" id="A0A139JR36"/>
<evidence type="ECO:0000256" key="2">
    <source>
        <dbReference type="ARBA" id="ARBA00010199"/>
    </source>
</evidence>
<keyword evidence="6" id="KW-0472">Membrane</keyword>
<dbReference type="EMBL" id="JHUK01000001">
    <property type="protein sequence ID" value="RAM58023.1"/>
    <property type="molecule type" value="Genomic_DNA"/>
</dbReference>
<dbReference type="InterPro" id="IPR050222">
    <property type="entry name" value="MATE_MdtK"/>
</dbReference>
<dbReference type="PANTHER" id="PTHR43298:SF2">
    <property type="entry name" value="FMN_FAD EXPORTER YEEO-RELATED"/>
    <property type="match status" value="1"/>
</dbReference>
<comment type="similarity">
    <text evidence="2">Belongs to the multi antimicrobial extrusion (MATE) (TC 2.A.66.1) family.</text>
</comment>
<dbReference type="RefSeq" id="WP_066539904.1">
    <property type="nucleotide sequence ID" value="NZ_JHUK01000001.1"/>
</dbReference>
<keyword evidence="6" id="KW-1133">Transmembrane helix</keyword>
<dbReference type="Proteomes" id="UP000070069">
    <property type="component" value="Unassembled WGS sequence"/>
</dbReference>
<evidence type="ECO:0000256" key="4">
    <source>
        <dbReference type="ARBA" id="ARBA00022448"/>
    </source>
</evidence>
<dbReference type="GO" id="GO:0042910">
    <property type="term" value="F:xenobiotic transmembrane transporter activity"/>
    <property type="evidence" value="ECO:0007669"/>
    <property type="project" value="InterPro"/>
</dbReference>
<dbReference type="GO" id="GO:0015297">
    <property type="term" value="F:antiporter activity"/>
    <property type="evidence" value="ECO:0007669"/>
    <property type="project" value="InterPro"/>
</dbReference>
<dbReference type="InterPro" id="IPR002528">
    <property type="entry name" value="MATE_fam"/>
</dbReference>
<evidence type="ECO:0000313" key="10">
    <source>
        <dbReference type="Proteomes" id="UP000249343"/>
    </source>
</evidence>
<evidence type="ECO:0000256" key="6">
    <source>
        <dbReference type="SAM" id="Phobius"/>
    </source>
</evidence>
<comment type="caution">
    <text evidence="7">The sequence shown here is derived from an EMBL/GenBank/DDBJ whole genome shotgun (WGS) entry which is preliminary data.</text>
</comment>
<evidence type="ECO:0000256" key="5">
    <source>
        <dbReference type="ARBA" id="ARBA00031636"/>
    </source>
</evidence>
<dbReference type="GO" id="GO:0005886">
    <property type="term" value="C:plasma membrane"/>
    <property type="evidence" value="ECO:0007669"/>
    <property type="project" value="TreeGrafter"/>
</dbReference>
<feature type="transmembrane region" description="Helical" evidence="6">
    <location>
        <begin position="336"/>
        <end position="355"/>
    </location>
</feature>
<sequence>MKFSKLIKFLRNIKKIKDCIWFNLIILAFPIAIYLLFQHLCSFIDYFVVGETITTKNIKQTISYMKQTQKFLQSIGIGLGSAGIVLVAREYKKNKKELAIKYATLSFILVLLISFLFFLFLYCGVLLPYPFCNIFLNKAYHSDGGLKYYFITLITFVFITINTLYISLERSKGKKKFLLILNLIIIISKIFFSYFYKIFYGKYISVVHLAYANLWSHLIITLIAFYHMFFNFNNEFRIQLKKITFSKNIILQIIKLSMTIVIGKTTYDYGKKVILDMANSFYGKESIIMITIGFVSLINGICYSISQSFEEAQTLMVSQSIVLKNKKETLKIFKNVLFITFIIAIFGFLINKFIGEKLLKIIQNGKSLSFEEKKGFTIGIFWEQTSLITSIWASLMINFIIAYTKKANIVFWINLLRINTRIFFFWTLYQIREILEFSSYTQFGLSTFLSNFIILIIITIIFIFFLKKKDFLTKKGE</sequence>
<feature type="transmembrane region" description="Helical" evidence="6">
    <location>
        <begin position="443"/>
        <end position="466"/>
    </location>
</feature>
<evidence type="ECO:0000256" key="1">
    <source>
        <dbReference type="ARBA" id="ARBA00003408"/>
    </source>
</evidence>
<feature type="transmembrane region" description="Helical" evidence="6">
    <location>
        <begin position="177"/>
        <end position="196"/>
    </location>
</feature>
<feature type="transmembrane region" description="Helical" evidence="6">
    <location>
        <begin position="287"/>
        <end position="306"/>
    </location>
</feature>
<dbReference type="PATRIC" id="fig|203274.3.peg.87"/>
<organism evidence="7 9">
    <name type="scientific">Candidatus Phytoplasma oryzae</name>
    <dbReference type="NCBI Taxonomy" id="203274"/>
    <lineage>
        <taxon>Bacteria</taxon>
        <taxon>Bacillati</taxon>
        <taxon>Mycoplasmatota</taxon>
        <taxon>Mollicutes</taxon>
        <taxon>Acholeplasmatales</taxon>
        <taxon>Acholeplasmataceae</taxon>
        <taxon>Candidatus Phytoplasma</taxon>
        <taxon>16SrXI (Rice yellow dwarf group)</taxon>
    </lineage>
</organism>
<feature type="transmembrane region" description="Helical" evidence="6">
    <location>
        <begin position="375"/>
        <end position="397"/>
    </location>
</feature>
<evidence type="ECO:0000313" key="7">
    <source>
        <dbReference type="EMBL" id="KXT29443.1"/>
    </source>
</evidence>
<feature type="transmembrane region" description="Helical" evidence="6">
    <location>
        <begin position="71"/>
        <end position="88"/>
    </location>
</feature>
<evidence type="ECO:0000313" key="9">
    <source>
        <dbReference type="Proteomes" id="UP000070069"/>
    </source>
</evidence>
<accession>A0A139JR36</accession>
<feature type="transmembrane region" description="Helical" evidence="6">
    <location>
        <begin position="409"/>
        <end position="431"/>
    </location>
</feature>
<feature type="transmembrane region" description="Helical" evidence="6">
    <location>
        <begin position="20"/>
        <end position="37"/>
    </location>
</feature>
<feature type="transmembrane region" description="Helical" evidence="6">
    <location>
        <begin position="249"/>
        <end position="267"/>
    </location>
</feature>
<evidence type="ECO:0000256" key="3">
    <source>
        <dbReference type="ARBA" id="ARBA00020268"/>
    </source>
</evidence>
<keyword evidence="4" id="KW-0813">Transport</keyword>
<feature type="transmembrane region" description="Helical" evidence="6">
    <location>
        <begin position="100"/>
        <end position="127"/>
    </location>
</feature>
<gene>
    <name evidence="7" type="ORF">AXA84_0088</name>
    <name evidence="8" type="ORF">DH96_00505</name>
</gene>
<protein>
    <recommendedName>
        <fullName evidence="3">Probable multidrug resistance protein NorM</fullName>
    </recommendedName>
    <alternativeName>
        <fullName evidence="5">Multidrug-efflux transporter</fullName>
    </alternativeName>
</protein>
<feature type="transmembrane region" description="Helical" evidence="6">
    <location>
        <begin position="147"/>
        <end position="165"/>
    </location>
</feature>
<reference evidence="7 9" key="2">
    <citation type="submission" date="2016-02" db="EMBL/GenBank/DDBJ databases">
        <title>A draft genome sequence of Candidatus Phytoplasma oryzae strain Mbita1, the causative agent of Napier Grass stunt disease in Kenya.</title>
        <authorList>
            <person name="Fischer A."/>
            <person name="Santa-Cruz I."/>
            <person name="Wambua L."/>
            <person name="Olds C."/>
            <person name="Midega C."/>
            <person name="Dickinson M."/>
            <person name="Kawicha P."/>
            <person name="Khan Z."/>
            <person name="Masiga D."/>
            <person name="Jores J."/>
            <person name="Bernd S."/>
        </authorList>
    </citation>
    <scope>NUCLEOTIDE SEQUENCE [LARGE SCALE GENOMIC DNA]</scope>
    <source>
        <strain evidence="7">Mbita1</strain>
    </source>
</reference>
<proteinExistence type="inferred from homology"/>
<evidence type="ECO:0000313" key="8">
    <source>
        <dbReference type="EMBL" id="RAM58023.1"/>
    </source>
</evidence>
<comment type="function">
    <text evidence="1">Multidrug efflux pump.</text>
</comment>
<dbReference type="Pfam" id="PF01554">
    <property type="entry name" value="MatE"/>
    <property type="match status" value="1"/>
</dbReference>
<dbReference type="OrthoDB" id="385629at2"/>
<feature type="transmembrane region" description="Helical" evidence="6">
    <location>
        <begin position="208"/>
        <end position="229"/>
    </location>
</feature>
<dbReference type="EMBL" id="LTBM01000001">
    <property type="protein sequence ID" value="KXT29443.1"/>
    <property type="molecule type" value="Genomic_DNA"/>
</dbReference>
<keyword evidence="6" id="KW-0812">Transmembrane</keyword>
<reference evidence="8 10" key="1">
    <citation type="submission" date="2014-04" db="EMBL/GenBank/DDBJ databases">
        <title>Genome study of Napier grass stunt phytoplasma.</title>
        <authorList>
            <person name="Kawicha P."/>
            <person name="Dickinson M."/>
            <person name="Hodgetts J."/>
        </authorList>
    </citation>
    <scope>NUCLEOTIDE SEQUENCE [LARGE SCALE GENOMIC DNA]</scope>
    <source>
        <strain evidence="8 10">NGS-S10</strain>
    </source>
</reference>
<dbReference type="Proteomes" id="UP000249343">
    <property type="component" value="Unassembled WGS sequence"/>
</dbReference>
<dbReference type="PANTHER" id="PTHR43298">
    <property type="entry name" value="MULTIDRUG RESISTANCE PROTEIN NORM-RELATED"/>
    <property type="match status" value="1"/>
</dbReference>
<keyword evidence="10" id="KW-1185">Reference proteome</keyword>